<protein>
    <submittedName>
        <fullName evidence="1">Uncharacterized protein</fullName>
    </submittedName>
</protein>
<evidence type="ECO:0000313" key="1">
    <source>
        <dbReference type="EMBL" id="KAK4326012.1"/>
    </source>
</evidence>
<keyword evidence="2" id="KW-1185">Reference proteome</keyword>
<sequence length="183" mass="21169">MFTREDTENIPDLDPRDIRGPIESINITEDIVREKLKEIKPGKSEGSDGIHSKVVCETLNDGHTSKTAASANARFGLIRRHFQHLDEESLMLLYKSLCRPKLEYCMAVSQPRFKKDIDKIEKVQRRATKMINGYGELSYSERLKKLKLPSLQYNTILMKTNSLRETKREELEGMDNGLRRKQS</sequence>
<dbReference type="AlphaFoldDB" id="A0AAE1UJH2"/>
<gene>
    <name evidence="1" type="ORF">Pmani_003435</name>
</gene>
<dbReference type="Proteomes" id="UP001292094">
    <property type="component" value="Unassembled WGS sequence"/>
</dbReference>
<dbReference type="EMBL" id="JAWZYT010000253">
    <property type="protein sequence ID" value="KAK4326012.1"/>
    <property type="molecule type" value="Genomic_DNA"/>
</dbReference>
<name>A0AAE1UJH2_9EUCA</name>
<proteinExistence type="predicted"/>
<comment type="caution">
    <text evidence="1">The sequence shown here is derived from an EMBL/GenBank/DDBJ whole genome shotgun (WGS) entry which is preliminary data.</text>
</comment>
<accession>A0AAE1UJH2</accession>
<organism evidence="1 2">
    <name type="scientific">Petrolisthes manimaculis</name>
    <dbReference type="NCBI Taxonomy" id="1843537"/>
    <lineage>
        <taxon>Eukaryota</taxon>
        <taxon>Metazoa</taxon>
        <taxon>Ecdysozoa</taxon>
        <taxon>Arthropoda</taxon>
        <taxon>Crustacea</taxon>
        <taxon>Multicrustacea</taxon>
        <taxon>Malacostraca</taxon>
        <taxon>Eumalacostraca</taxon>
        <taxon>Eucarida</taxon>
        <taxon>Decapoda</taxon>
        <taxon>Pleocyemata</taxon>
        <taxon>Anomura</taxon>
        <taxon>Galatheoidea</taxon>
        <taxon>Porcellanidae</taxon>
        <taxon>Petrolisthes</taxon>
    </lineage>
</organism>
<reference evidence="1" key="1">
    <citation type="submission" date="2023-11" db="EMBL/GenBank/DDBJ databases">
        <title>Genome assemblies of two species of porcelain crab, Petrolisthes cinctipes and Petrolisthes manimaculis (Anomura: Porcellanidae).</title>
        <authorList>
            <person name="Angst P."/>
        </authorList>
    </citation>
    <scope>NUCLEOTIDE SEQUENCE</scope>
    <source>
        <strain evidence="1">PB745_02</strain>
        <tissue evidence="1">Gill</tissue>
    </source>
</reference>
<evidence type="ECO:0000313" key="2">
    <source>
        <dbReference type="Proteomes" id="UP001292094"/>
    </source>
</evidence>